<dbReference type="EMBL" id="PEKN01000002">
    <property type="protein sequence ID" value="PIK19625.1"/>
    <property type="molecule type" value="Genomic_DNA"/>
</dbReference>
<dbReference type="PROSITE" id="PS51679">
    <property type="entry name" value="SAM_MT_C5"/>
    <property type="match status" value="1"/>
</dbReference>
<dbReference type="GO" id="GO:0003677">
    <property type="term" value="F:DNA binding"/>
    <property type="evidence" value="ECO:0007669"/>
    <property type="project" value="TreeGrafter"/>
</dbReference>
<keyword evidence="3 7" id="KW-0808">Transferase</keyword>
<dbReference type="Pfam" id="PF00145">
    <property type="entry name" value="DNA_methylase"/>
    <property type="match status" value="1"/>
</dbReference>
<dbReference type="GO" id="GO:0009307">
    <property type="term" value="P:DNA restriction-modification system"/>
    <property type="evidence" value="ECO:0007669"/>
    <property type="project" value="UniProtKB-KW"/>
</dbReference>
<evidence type="ECO:0000256" key="1">
    <source>
        <dbReference type="ARBA" id="ARBA00011975"/>
    </source>
</evidence>
<organism evidence="9 10">
    <name type="scientific">Prevotella intermedia</name>
    <dbReference type="NCBI Taxonomy" id="28131"/>
    <lineage>
        <taxon>Bacteria</taxon>
        <taxon>Pseudomonadati</taxon>
        <taxon>Bacteroidota</taxon>
        <taxon>Bacteroidia</taxon>
        <taxon>Bacteroidales</taxon>
        <taxon>Prevotellaceae</taxon>
        <taxon>Prevotella</taxon>
    </lineage>
</organism>
<dbReference type="REBASE" id="304521">
    <property type="entry name" value="M.Pin1653ORF12105P"/>
</dbReference>
<dbReference type="Proteomes" id="UP000230046">
    <property type="component" value="Unassembled WGS sequence"/>
</dbReference>
<dbReference type="PRINTS" id="PR00105">
    <property type="entry name" value="C5METTRFRASE"/>
</dbReference>
<dbReference type="Gene3D" id="3.40.50.150">
    <property type="entry name" value="Vaccinia Virus protein VP39"/>
    <property type="match status" value="1"/>
</dbReference>
<protein>
    <recommendedName>
        <fullName evidence="1">DNA (cytosine-5-)-methyltransferase</fullName>
        <ecNumber evidence="1">2.1.1.37</ecNumber>
    </recommendedName>
</protein>
<dbReference type="PANTHER" id="PTHR10629:SF52">
    <property type="entry name" value="DNA (CYTOSINE-5)-METHYLTRANSFERASE 1"/>
    <property type="match status" value="1"/>
</dbReference>
<dbReference type="InterPro" id="IPR001525">
    <property type="entry name" value="C5_MeTfrase"/>
</dbReference>
<evidence type="ECO:0000256" key="7">
    <source>
        <dbReference type="PROSITE-ProRule" id="PRU01016"/>
    </source>
</evidence>
<proteinExistence type="inferred from homology"/>
<dbReference type="InterPro" id="IPR031303">
    <property type="entry name" value="C5_meth_CS"/>
</dbReference>
<evidence type="ECO:0000256" key="3">
    <source>
        <dbReference type="ARBA" id="ARBA00022679"/>
    </source>
</evidence>
<evidence type="ECO:0000313" key="10">
    <source>
        <dbReference type="Proteomes" id="UP000230046"/>
    </source>
</evidence>
<dbReference type="PROSITE" id="PS00095">
    <property type="entry name" value="C5_MTASE_2"/>
    <property type="match status" value="1"/>
</dbReference>
<evidence type="ECO:0000256" key="8">
    <source>
        <dbReference type="RuleBase" id="RU000416"/>
    </source>
</evidence>
<dbReference type="Gene3D" id="3.90.120.10">
    <property type="entry name" value="DNA Methylase, subunit A, domain 2"/>
    <property type="match status" value="1"/>
</dbReference>
<keyword evidence="2 7" id="KW-0489">Methyltransferase</keyword>
<evidence type="ECO:0000256" key="4">
    <source>
        <dbReference type="ARBA" id="ARBA00022691"/>
    </source>
</evidence>
<evidence type="ECO:0000313" key="9">
    <source>
        <dbReference type="EMBL" id="PIK19625.1"/>
    </source>
</evidence>
<comment type="caution">
    <text evidence="9">The sequence shown here is derived from an EMBL/GenBank/DDBJ whole genome shotgun (WGS) entry which is preliminary data.</text>
</comment>
<evidence type="ECO:0000256" key="2">
    <source>
        <dbReference type="ARBA" id="ARBA00022603"/>
    </source>
</evidence>
<keyword evidence="5" id="KW-0680">Restriction system</keyword>
<dbReference type="AlphaFoldDB" id="A0A2G8I807"/>
<name>A0A2G8I807_PREIN</name>
<dbReference type="GO" id="GO:0032259">
    <property type="term" value="P:methylation"/>
    <property type="evidence" value="ECO:0007669"/>
    <property type="project" value="UniProtKB-KW"/>
</dbReference>
<comment type="similarity">
    <text evidence="7 8">Belongs to the class I-like SAM-binding methyltransferase superfamily. C5-methyltransferase family.</text>
</comment>
<comment type="catalytic activity">
    <reaction evidence="6">
        <text>a 2'-deoxycytidine in DNA + S-adenosyl-L-methionine = a 5-methyl-2'-deoxycytidine in DNA + S-adenosyl-L-homocysteine + H(+)</text>
        <dbReference type="Rhea" id="RHEA:13681"/>
        <dbReference type="Rhea" id="RHEA-COMP:11369"/>
        <dbReference type="Rhea" id="RHEA-COMP:11370"/>
        <dbReference type="ChEBI" id="CHEBI:15378"/>
        <dbReference type="ChEBI" id="CHEBI:57856"/>
        <dbReference type="ChEBI" id="CHEBI:59789"/>
        <dbReference type="ChEBI" id="CHEBI:85452"/>
        <dbReference type="ChEBI" id="CHEBI:85454"/>
        <dbReference type="EC" id="2.1.1.37"/>
    </reaction>
</comment>
<dbReference type="NCBIfam" id="TIGR00675">
    <property type="entry name" value="dcm"/>
    <property type="match status" value="1"/>
</dbReference>
<reference evidence="9 10" key="1">
    <citation type="submission" date="2017-11" db="EMBL/GenBank/DDBJ databases">
        <title>Genome sequencing of Prevotella intermedia KCOM 1653.</title>
        <authorList>
            <person name="Kook J.-K."/>
            <person name="Park S.-N."/>
            <person name="Lim Y.K."/>
        </authorList>
    </citation>
    <scope>NUCLEOTIDE SEQUENCE [LARGE SCALE GENOMIC DNA]</scope>
    <source>
        <strain evidence="9 10">KCOM 1653</strain>
    </source>
</reference>
<accession>A0A2G8I807</accession>
<dbReference type="SUPFAM" id="SSF53335">
    <property type="entry name" value="S-adenosyl-L-methionine-dependent methyltransferases"/>
    <property type="match status" value="1"/>
</dbReference>
<dbReference type="EC" id="2.1.1.37" evidence="1"/>
<gene>
    <name evidence="9" type="ORF">CTI18_12105</name>
</gene>
<evidence type="ECO:0000256" key="6">
    <source>
        <dbReference type="ARBA" id="ARBA00047422"/>
    </source>
</evidence>
<dbReference type="GO" id="GO:0003886">
    <property type="term" value="F:DNA (cytosine-5-)-methyltransferase activity"/>
    <property type="evidence" value="ECO:0007669"/>
    <property type="project" value="UniProtKB-EC"/>
</dbReference>
<evidence type="ECO:0000256" key="5">
    <source>
        <dbReference type="ARBA" id="ARBA00022747"/>
    </source>
</evidence>
<feature type="active site" evidence="7">
    <location>
        <position position="86"/>
    </location>
</feature>
<dbReference type="InterPro" id="IPR050390">
    <property type="entry name" value="C5-Methyltransferase"/>
</dbReference>
<dbReference type="InterPro" id="IPR029063">
    <property type="entry name" value="SAM-dependent_MTases_sf"/>
</dbReference>
<sequence length="362" mass="40696">MGKGKENATQPKIGLDIFSGAGGLSLGAEMAGIDVKYAIEINKSAAQTFRKNHKGTEVICNDITKLSPKEIVGDNKVFIIMGGPPCQGFSLSNTMNRNMDNPKNLLFREFVRFVDELHPTWFVFENVSGLTSMNHGETQKMIEQCFESLGYTVSPSVLWASDYGVPQHRNRFFLIGNANGIKFEFPQKHEKQISVEEAIGDLPILGNGDSFDSLPYRISFEEASGYAQQMRKRSANATQNFVSKNNDLVIERYKHIKQGQNWRTIPDSLMENYADKKRTHSGIYKRLLADKPSVVISNYRKSMLIHPFQDRGLSVREAARIQSFPDDFIFEGPISHIQQQIGNAVPPLLAKAVVKKILSYQD</sequence>
<dbReference type="GO" id="GO:0044027">
    <property type="term" value="P:negative regulation of gene expression via chromosomal CpG island methylation"/>
    <property type="evidence" value="ECO:0007669"/>
    <property type="project" value="TreeGrafter"/>
</dbReference>
<dbReference type="RefSeq" id="WP_099836928.1">
    <property type="nucleotide sequence ID" value="NZ_PEKN01000002.1"/>
</dbReference>
<dbReference type="PANTHER" id="PTHR10629">
    <property type="entry name" value="CYTOSINE-SPECIFIC METHYLTRANSFERASE"/>
    <property type="match status" value="1"/>
</dbReference>
<keyword evidence="4 7" id="KW-0949">S-adenosyl-L-methionine</keyword>